<accession>A0A1I7NTA0</accession>
<gene>
    <name evidence="1" type="ORF">SAMN04488557_3354</name>
</gene>
<dbReference type="OrthoDB" id="7933057at2"/>
<evidence type="ECO:0000313" key="2">
    <source>
        <dbReference type="Proteomes" id="UP000199423"/>
    </source>
</evidence>
<protein>
    <submittedName>
        <fullName evidence="1">Uncharacterized protein</fullName>
    </submittedName>
</protein>
<keyword evidence="2" id="KW-1185">Reference proteome</keyword>
<evidence type="ECO:0000313" key="1">
    <source>
        <dbReference type="EMBL" id="SFV37818.1"/>
    </source>
</evidence>
<proteinExistence type="predicted"/>
<organism evidence="1 2">
    <name type="scientific">Hyphomicrobium facile</name>
    <dbReference type="NCBI Taxonomy" id="51670"/>
    <lineage>
        <taxon>Bacteria</taxon>
        <taxon>Pseudomonadati</taxon>
        <taxon>Pseudomonadota</taxon>
        <taxon>Alphaproteobacteria</taxon>
        <taxon>Hyphomicrobiales</taxon>
        <taxon>Hyphomicrobiaceae</taxon>
        <taxon>Hyphomicrobium</taxon>
    </lineage>
</organism>
<name>A0A1I7NTA0_9HYPH</name>
<dbReference type="RefSeq" id="WP_092868834.1">
    <property type="nucleotide sequence ID" value="NZ_FPCH01000003.1"/>
</dbReference>
<dbReference type="Proteomes" id="UP000199423">
    <property type="component" value="Unassembled WGS sequence"/>
</dbReference>
<reference evidence="2" key="1">
    <citation type="submission" date="2016-10" db="EMBL/GenBank/DDBJ databases">
        <authorList>
            <person name="Varghese N."/>
            <person name="Submissions S."/>
        </authorList>
    </citation>
    <scope>NUCLEOTIDE SEQUENCE [LARGE SCALE GENOMIC DNA]</scope>
    <source>
        <strain evidence="2">DSM 1565</strain>
    </source>
</reference>
<dbReference type="AlphaFoldDB" id="A0A1I7NTA0"/>
<dbReference type="EMBL" id="FPCH01000003">
    <property type="protein sequence ID" value="SFV37818.1"/>
    <property type="molecule type" value="Genomic_DNA"/>
</dbReference>
<sequence length="103" mass="11449">MVDEFAPKNLRARLDAVQDRIAQARTQLEAHGFIGDQGDALTNFIDQHDAIRGSLDTEGTVTEIQHSKASAQTDALEKALTEWLGTVETRFADPKRREPNISM</sequence>